<protein>
    <submittedName>
        <fullName evidence="1">Uncharacterized protein</fullName>
    </submittedName>
</protein>
<dbReference type="AlphaFoldDB" id="A0A3M7TMZ6"/>
<keyword evidence="2" id="KW-1185">Reference proteome</keyword>
<organism evidence="1 2">
    <name type="scientific">Alteribacter keqinensis</name>
    <dbReference type="NCBI Taxonomy" id="2483800"/>
    <lineage>
        <taxon>Bacteria</taxon>
        <taxon>Bacillati</taxon>
        <taxon>Bacillota</taxon>
        <taxon>Bacilli</taxon>
        <taxon>Bacillales</taxon>
        <taxon>Bacillaceae</taxon>
        <taxon>Alteribacter</taxon>
    </lineage>
</organism>
<gene>
    <name evidence="1" type="ORF">EBO34_17025</name>
</gene>
<proteinExistence type="predicted"/>
<evidence type="ECO:0000313" key="2">
    <source>
        <dbReference type="Proteomes" id="UP000278746"/>
    </source>
</evidence>
<accession>A0A3M7TMZ6</accession>
<reference evidence="1 2" key="1">
    <citation type="submission" date="2018-10" db="EMBL/GenBank/DDBJ databases">
        <title>Bacillus Keqinensis sp. nov., a moderately halophilic bacterium isolated from a saline-alkaline lake.</title>
        <authorList>
            <person name="Wang H."/>
        </authorList>
    </citation>
    <scope>NUCLEOTIDE SEQUENCE [LARGE SCALE GENOMIC DNA]</scope>
    <source>
        <strain evidence="1 2">KQ-3</strain>
    </source>
</reference>
<dbReference type="EMBL" id="RHIB01000003">
    <property type="protein sequence ID" value="RNA66905.1"/>
    <property type="molecule type" value="Genomic_DNA"/>
</dbReference>
<dbReference type="OrthoDB" id="2456338at2"/>
<dbReference type="Proteomes" id="UP000278746">
    <property type="component" value="Unassembled WGS sequence"/>
</dbReference>
<sequence length="206" mass="22095">MKKYMVIVGIIGATVLGACSVDSGGNTAPEGALTEAKLTEASLTDREEAILSGSEDAFVFDFDVDETYSEVTVRMVKYEFGALVDHHVSALSALVDGEGSIVFTASRLINQEDALFTTSVSSGDSIGTHQTVETILRDGSEGMAKISETHLEPEVPIKGDMVLATIAYSSEDAMSSLPASFYDDPEAYEDVFGDYDIVYVLTSEFR</sequence>
<evidence type="ECO:0000313" key="1">
    <source>
        <dbReference type="EMBL" id="RNA66905.1"/>
    </source>
</evidence>
<comment type="caution">
    <text evidence="1">The sequence shown here is derived from an EMBL/GenBank/DDBJ whole genome shotgun (WGS) entry which is preliminary data.</text>
</comment>
<dbReference type="PROSITE" id="PS51257">
    <property type="entry name" value="PROKAR_LIPOPROTEIN"/>
    <property type="match status" value="1"/>
</dbReference>
<dbReference type="RefSeq" id="WP_122900812.1">
    <property type="nucleotide sequence ID" value="NZ_RHIB01000003.1"/>
</dbReference>
<name>A0A3M7TMZ6_9BACI</name>